<proteinExistence type="inferred from homology"/>
<keyword evidence="3" id="KW-0963">Cytoplasm</keyword>
<dbReference type="RefSeq" id="WP_032458934.1">
    <property type="nucleotide sequence ID" value="NZ_BILD01000003.1"/>
</dbReference>
<gene>
    <name evidence="4" type="ORF">ICEKp6_0039</name>
</gene>
<protein>
    <submittedName>
        <fullName evidence="4">Nucleoid-associated protein</fullName>
    </submittedName>
</protein>
<accession>A0A2L1KRP9</accession>
<dbReference type="PANTHER" id="PTHR38772">
    <property type="match status" value="1"/>
</dbReference>
<reference evidence="4" key="1">
    <citation type="submission" date="2016-12" db="EMBL/GenBank/DDBJ databases">
        <title>Frequent emergence of pathogenic lineages of Klebsiella pneumoniae via mobilisation of yersiniabactin and colibactin.</title>
        <authorList>
            <person name="Lam M.M.C."/>
            <person name="Wick R.R."/>
            <person name="Wyres K.L."/>
            <person name="Gorrie C."/>
            <person name="Judd L."/>
            <person name="Jenney A."/>
            <person name="Holt K.E."/>
        </authorList>
    </citation>
    <scope>NUCLEOTIDE SEQUENCE</scope>
    <source>
        <strain evidence="4">16703552</strain>
    </source>
</reference>
<dbReference type="GO" id="GO:0003690">
    <property type="term" value="F:double-stranded DNA binding"/>
    <property type="evidence" value="ECO:0007669"/>
    <property type="project" value="TreeGrafter"/>
</dbReference>
<evidence type="ECO:0000313" key="4">
    <source>
        <dbReference type="EMBL" id="AVE25178.1"/>
    </source>
</evidence>
<dbReference type="EMBL" id="KY454631">
    <property type="protein sequence ID" value="AVE25178.1"/>
    <property type="molecule type" value="Genomic_DNA"/>
</dbReference>
<dbReference type="Pfam" id="PF04245">
    <property type="entry name" value="NA37"/>
    <property type="match status" value="1"/>
</dbReference>
<evidence type="ECO:0000256" key="2">
    <source>
        <dbReference type="ARBA" id="ARBA00009035"/>
    </source>
</evidence>
<sequence length="395" mass="44552">MADSNENLNNNCPSCGSKLDSDEVCACGYDPSLDVQEESYVPQFALTATLDKVSGDSGPIFKESLGEVWTLDTEDVQLFIKQIEKKFKLKRKLHGVIDENKMPLSAPISFSKYLNQNIDFKSFVQSMMDRMRGEANNDKSRLSGGAIIFIHYNVDNDKESSGRLFIIMVDRKGVFNFDRNLIPEKLPSIDIDSLRQAVLVDLTLFKASYPENNGDPYLHFISGRSSSEFFKRALGCNPKIDNNRSIDETNRAVDDFVKVMKLKHIDRVKVKKAVEALMKSKAKDPTDRKLTIEDIGNCIEKTLPENKELKGKFVQFADVNEYVIDDFFEPSRFSGSSFGEIKISDAEQEYECKISVDAISEDDTSNAKVIYDRANGQLIIRLSHNAVTEIEKIVG</sequence>
<comment type="similarity">
    <text evidence="2">Belongs to the YejK family.</text>
</comment>
<dbReference type="InterPro" id="IPR007358">
    <property type="entry name" value="Nucleoid_associated_NdpA"/>
</dbReference>
<evidence type="ECO:0000256" key="3">
    <source>
        <dbReference type="ARBA" id="ARBA00022490"/>
    </source>
</evidence>
<dbReference type="PANTHER" id="PTHR38772:SF1">
    <property type="entry name" value="NUCLEOID-ASSOCIATED PROTEIN YEJK"/>
    <property type="match status" value="1"/>
</dbReference>
<organism evidence="4">
    <name type="scientific">Klebsiella pneumoniae</name>
    <dbReference type="NCBI Taxonomy" id="573"/>
    <lineage>
        <taxon>Bacteria</taxon>
        <taxon>Pseudomonadati</taxon>
        <taxon>Pseudomonadota</taxon>
        <taxon>Gammaproteobacteria</taxon>
        <taxon>Enterobacterales</taxon>
        <taxon>Enterobacteriaceae</taxon>
        <taxon>Klebsiella/Raoultella group</taxon>
        <taxon>Klebsiella</taxon>
        <taxon>Klebsiella pneumoniae complex</taxon>
    </lineage>
</organism>
<dbReference type="GO" id="GO:0003727">
    <property type="term" value="F:single-stranded RNA binding"/>
    <property type="evidence" value="ECO:0007669"/>
    <property type="project" value="TreeGrafter"/>
</dbReference>
<dbReference type="AlphaFoldDB" id="A0A2L1KRP9"/>
<evidence type="ECO:0000256" key="1">
    <source>
        <dbReference type="ARBA" id="ARBA00004453"/>
    </source>
</evidence>
<dbReference type="GO" id="GO:0043590">
    <property type="term" value="C:bacterial nucleoid"/>
    <property type="evidence" value="ECO:0007669"/>
    <property type="project" value="TreeGrafter"/>
</dbReference>
<name>A0A2L1KRP9_KLEPN</name>
<comment type="subcellular location">
    <subcellularLocation>
        <location evidence="1">Cytoplasm</location>
        <location evidence="1">Nucleoid</location>
    </subcellularLocation>
</comment>